<keyword evidence="12" id="KW-1185">Reference proteome</keyword>
<dbReference type="Proteomes" id="UP000199377">
    <property type="component" value="Unassembled WGS sequence"/>
</dbReference>
<dbReference type="RefSeq" id="WP_218161115.1">
    <property type="nucleotide sequence ID" value="NZ_FOQH01000013.1"/>
</dbReference>
<dbReference type="Pfam" id="PF04290">
    <property type="entry name" value="DctQ"/>
    <property type="match status" value="1"/>
</dbReference>
<evidence type="ECO:0000256" key="4">
    <source>
        <dbReference type="ARBA" id="ARBA00022519"/>
    </source>
</evidence>
<organism evidence="11 12">
    <name type="scientific">Albimonas pacifica</name>
    <dbReference type="NCBI Taxonomy" id="1114924"/>
    <lineage>
        <taxon>Bacteria</taxon>
        <taxon>Pseudomonadati</taxon>
        <taxon>Pseudomonadota</taxon>
        <taxon>Alphaproteobacteria</taxon>
        <taxon>Rhodobacterales</taxon>
        <taxon>Paracoccaceae</taxon>
        <taxon>Albimonas</taxon>
    </lineage>
</organism>
<feature type="transmembrane region" description="Helical" evidence="9">
    <location>
        <begin position="129"/>
        <end position="151"/>
    </location>
</feature>
<evidence type="ECO:0000256" key="7">
    <source>
        <dbReference type="ARBA" id="ARBA00023136"/>
    </source>
</evidence>
<gene>
    <name evidence="11" type="ORF">SAMN05216258_11358</name>
</gene>
<accession>A0A1I3NF82</accession>
<feature type="transmembrane region" description="Helical" evidence="9">
    <location>
        <begin position="87"/>
        <end position="108"/>
    </location>
</feature>
<keyword evidence="5 9" id="KW-0812">Transmembrane</keyword>
<dbReference type="PANTHER" id="PTHR35011">
    <property type="entry name" value="2,3-DIKETO-L-GULONATE TRAP TRANSPORTER SMALL PERMEASE PROTEIN YIAM"/>
    <property type="match status" value="1"/>
</dbReference>
<dbReference type="GO" id="GO:0005886">
    <property type="term" value="C:plasma membrane"/>
    <property type="evidence" value="ECO:0007669"/>
    <property type="project" value="UniProtKB-SubCell"/>
</dbReference>
<proteinExistence type="inferred from homology"/>
<keyword evidence="7 9" id="KW-0472">Membrane</keyword>
<comment type="subcellular location">
    <subcellularLocation>
        <location evidence="1 9">Cell inner membrane</location>
        <topology evidence="1 9">Multi-pass membrane protein</topology>
    </subcellularLocation>
</comment>
<keyword evidence="2 9" id="KW-0813">Transport</keyword>
<name>A0A1I3NF82_9RHOB</name>
<comment type="subunit">
    <text evidence="9">The complex comprises the extracytoplasmic solute receptor protein and the two transmembrane proteins.</text>
</comment>
<keyword evidence="4 9" id="KW-0997">Cell inner membrane</keyword>
<evidence type="ECO:0000256" key="9">
    <source>
        <dbReference type="RuleBase" id="RU369079"/>
    </source>
</evidence>
<dbReference type="GO" id="GO:0022857">
    <property type="term" value="F:transmembrane transporter activity"/>
    <property type="evidence" value="ECO:0007669"/>
    <property type="project" value="UniProtKB-UniRule"/>
</dbReference>
<evidence type="ECO:0000259" key="10">
    <source>
        <dbReference type="Pfam" id="PF04290"/>
    </source>
</evidence>
<evidence type="ECO:0000256" key="3">
    <source>
        <dbReference type="ARBA" id="ARBA00022475"/>
    </source>
</evidence>
<dbReference type="InterPro" id="IPR007387">
    <property type="entry name" value="TRAP_DctQ"/>
</dbReference>
<evidence type="ECO:0000256" key="1">
    <source>
        <dbReference type="ARBA" id="ARBA00004429"/>
    </source>
</evidence>
<sequence>MSAGPSVPGPEEPRAGRAPGEGVFGEIPELAEPKPDVIAPPFPALDRAMGALARVCMAVAGVQIVALVLLMGWLVFGRYVLNDTPTWIEQLAILLIAWITFLGAAVGVRDESHLSIDFIRESLPPVPRAALRVLADVMVAVFCGLMTWQGWKLVGTNLAREIPMLGLPEAWRYAALVAFGALGLLFVALRLAQRAVAPTRSLPWD</sequence>
<feature type="transmembrane region" description="Helical" evidence="9">
    <location>
        <begin position="51"/>
        <end position="75"/>
    </location>
</feature>
<dbReference type="PANTHER" id="PTHR35011:SF11">
    <property type="entry name" value="TRAP TRANSPORTER SMALL PERMEASE PROTEIN"/>
    <property type="match status" value="1"/>
</dbReference>
<dbReference type="EMBL" id="FOQH01000013">
    <property type="protein sequence ID" value="SFJ07855.1"/>
    <property type="molecule type" value="Genomic_DNA"/>
</dbReference>
<reference evidence="11 12" key="1">
    <citation type="submission" date="2016-10" db="EMBL/GenBank/DDBJ databases">
        <authorList>
            <person name="de Groot N.N."/>
        </authorList>
    </citation>
    <scope>NUCLEOTIDE SEQUENCE [LARGE SCALE GENOMIC DNA]</scope>
    <source>
        <strain evidence="11 12">CGMCC 1.11030</strain>
    </source>
</reference>
<keyword evidence="3" id="KW-1003">Cell membrane</keyword>
<comment type="similarity">
    <text evidence="8 9">Belongs to the TRAP transporter small permease family.</text>
</comment>
<comment type="function">
    <text evidence="9">Part of the tripartite ATP-independent periplasmic (TRAP) transport system.</text>
</comment>
<evidence type="ECO:0000313" key="12">
    <source>
        <dbReference type="Proteomes" id="UP000199377"/>
    </source>
</evidence>
<evidence type="ECO:0000256" key="8">
    <source>
        <dbReference type="ARBA" id="ARBA00038436"/>
    </source>
</evidence>
<protein>
    <recommendedName>
        <fullName evidence="9">TRAP transporter small permease protein</fullName>
    </recommendedName>
</protein>
<evidence type="ECO:0000256" key="2">
    <source>
        <dbReference type="ARBA" id="ARBA00022448"/>
    </source>
</evidence>
<evidence type="ECO:0000256" key="5">
    <source>
        <dbReference type="ARBA" id="ARBA00022692"/>
    </source>
</evidence>
<dbReference type="STRING" id="1114924.SAMN05216258_11358"/>
<dbReference type="AlphaFoldDB" id="A0A1I3NF82"/>
<dbReference type="GO" id="GO:0015740">
    <property type="term" value="P:C4-dicarboxylate transport"/>
    <property type="evidence" value="ECO:0007669"/>
    <property type="project" value="TreeGrafter"/>
</dbReference>
<evidence type="ECO:0000256" key="6">
    <source>
        <dbReference type="ARBA" id="ARBA00022989"/>
    </source>
</evidence>
<feature type="transmembrane region" description="Helical" evidence="9">
    <location>
        <begin position="171"/>
        <end position="192"/>
    </location>
</feature>
<dbReference type="InterPro" id="IPR055348">
    <property type="entry name" value="DctQ"/>
</dbReference>
<keyword evidence="6 9" id="KW-1133">Transmembrane helix</keyword>
<evidence type="ECO:0000313" key="11">
    <source>
        <dbReference type="EMBL" id="SFJ07855.1"/>
    </source>
</evidence>
<feature type="domain" description="Tripartite ATP-independent periplasmic transporters DctQ component" evidence="10">
    <location>
        <begin position="67"/>
        <end position="195"/>
    </location>
</feature>